<gene>
    <name evidence="5" type="ORF">PMPD1_2152</name>
</gene>
<dbReference type="InterPro" id="IPR008865">
    <property type="entry name" value="DNA_replication_term_site-bd"/>
</dbReference>
<keyword evidence="3" id="KW-0238">DNA-binding</keyword>
<sequence>MRYDLPADLRRCATALEHALAHLNQQLSALPLLIGRGFALPPINKGTEHDPVTTITVTQHLGVDARDRALAHYQLLFLQQQSEKISTKAAVRLPGILCFEANAAASTAIHQQVNTVNRLKARLEQLITVDSGLSSEARFDFVHTHLRGLLTLNAYRAITLLDAPDTVRFGWANKHIIKNVTQQEIIEKLEKSLKSGRAQAPWTREQWAEKVEQERDAVRALPPGAKLKIKRPVKVQPIARVWHKQQQKQTQLACPSPLLVLCPDRSTVPLIGELLNYDAAHVTHRHKPAAAPLFPLIPRWHLYSDR</sequence>
<evidence type="ECO:0000256" key="4">
    <source>
        <dbReference type="NCBIfam" id="TIGR02648"/>
    </source>
</evidence>
<accession>A0A6M8U8R3</accession>
<evidence type="ECO:0000313" key="6">
    <source>
        <dbReference type="Proteomes" id="UP000505325"/>
    </source>
</evidence>
<dbReference type="AlphaFoldDB" id="A0A6M8U8R3"/>
<keyword evidence="6" id="KW-1185">Reference proteome</keyword>
<protein>
    <recommendedName>
        <fullName evidence="4">DNA replication terminus site-binding protein</fullName>
    </recommendedName>
</protein>
<dbReference type="KEGG" id="pmak:PMPD1_2152"/>
<dbReference type="RefSeq" id="WP_173634069.1">
    <property type="nucleotide sequence ID" value="NZ_CP054212.1"/>
</dbReference>
<dbReference type="GO" id="GO:0003677">
    <property type="term" value="F:DNA binding"/>
    <property type="evidence" value="ECO:0007669"/>
    <property type="project" value="UniProtKB-UniRule"/>
</dbReference>
<dbReference type="Proteomes" id="UP000505325">
    <property type="component" value="Chromosome"/>
</dbReference>
<dbReference type="Gene3D" id="3.50.14.10">
    <property type="entry name" value="Replication terminator Tus, domain 1 superfamily/Replication terminator Tus"/>
    <property type="match status" value="1"/>
</dbReference>
<evidence type="ECO:0000256" key="1">
    <source>
        <dbReference type="ARBA" id="ARBA00022490"/>
    </source>
</evidence>
<reference evidence="5 6" key="1">
    <citation type="submission" date="2020-06" db="EMBL/GenBank/DDBJ databases">
        <title>Genome sequence of Paramixta manurensis strain PD-1.</title>
        <authorList>
            <person name="Lee C.W."/>
            <person name="Kim J."/>
        </authorList>
    </citation>
    <scope>NUCLEOTIDE SEQUENCE [LARGE SCALE GENOMIC DNA]</scope>
    <source>
        <strain evidence="5 6">PD-1</strain>
    </source>
</reference>
<keyword evidence="1" id="KW-0963">Cytoplasm</keyword>
<dbReference type="Pfam" id="PF05472">
    <property type="entry name" value="Ter"/>
    <property type="match status" value="1"/>
</dbReference>
<dbReference type="GO" id="GO:0006274">
    <property type="term" value="P:DNA replication termination"/>
    <property type="evidence" value="ECO:0007669"/>
    <property type="project" value="UniProtKB-UniRule"/>
</dbReference>
<evidence type="ECO:0000256" key="3">
    <source>
        <dbReference type="ARBA" id="ARBA00023125"/>
    </source>
</evidence>
<proteinExistence type="predicted"/>
<dbReference type="InterPro" id="IPR036384">
    <property type="entry name" value="Tus_sf"/>
</dbReference>
<dbReference type="NCBIfam" id="TIGR02648">
    <property type="entry name" value="rep_term_tus"/>
    <property type="match status" value="1"/>
</dbReference>
<dbReference type="Gene3D" id="3.30.54.10">
    <property type="match status" value="1"/>
</dbReference>
<dbReference type="GO" id="GO:0005737">
    <property type="term" value="C:cytoplasm"/>
    <property type="evidence" value="ECO:0007669"/>
    <property type="project" value="InterPro"/>
</dbReference>
<dbReference type="InterPro" id="IPR036381">
    <property type="entry name" value="Tus_dom1"/>
</dbReference>
<organism evidence="5 6">
    <name type="scientific">Paramixta manurensis</name>
    <dbReference type="NCBI Taxonomy" id="2740817"/>
    <lineage>
        <taxon>Bacteria</taxon>
        <taxon>Pseudomonadati</taxon>
        <taxon>Pseudomonadota</taxon>
        <taxon>Gammaproteobacteria</taxon>
        <taxon>Enterobacterales</taxon>
        <taxon>Erwiniaceae</taxon>
        <taxon>Paramixta</taxon>
    </lineage>
</organism>
<dbReference type="SUPFAM" id="SSF56596">
    <property type="entry name" value="Replication terminator protein (Tus)"/>
    <property type="match status" value="1"/>
</dbReference>
<keyword evidence="2" id="KW-0235">DNA replication</keyword>
<dbReference type="EMBL" id="CP054212">
    <property type="protein sequence ID" value="QKJ87098.1"/>
    <property type="molecule type" value="Genomic_DNA"/>
</dbReference>
<evidence type="ECO:0000313" key="5">
    <source>
        <dbReference type="EMBL" id="QKJ87098.1"/>
    </source>
</evidence>
<name>A0A6M8U8R3_9GAMM</name>
<evidence type="ECO:0000256" key="2">
    <source>
        <dbReference type="ARBA" id="ARBA00022705"/>
    </source>
</evidence>